<sequence length="302" mass="33339">MDGAPDNGSSFPANVSICPNGTQWIWILLEECTMDARDQASVYIGLLSILCFMMSSLPQFYTACKTGKMDKAISIWFILAWATGDTLNLLGACLANQLPLQKYTSVYYIFADAVMLCFYFYFKCRKQTPTLYTSINAVCGFVLLGSILALSPPRGPGPNLLVSGDVIQSRRLLSIGLNEEYSVKEKIGFAVGLMSTLFYLVARLPQIFTNFKRKSTEGLAVSLFLLVILGNLTYGASILLKNPDYGQSEGSYVLHHLPWLTGSLGAVFLDIIILGQFFKYRGRIADTVGREPLLDSTDDEFA</sequence>
<keyword evidence="3 6" id="KW-1133">Transmembrane helix</keyword>
<comment type="subcellular location">
    <subcellularLocation>
        <location evidence="1">Membrane</location>
        <topology evidence="1">Multi-pass membrane protein</topology>
    </subcellularLocation>
</comment>
<dbReference type="InterPro" id="IPR051415">
    <property type="entry name" value="LAAT-1"/>
</dbReference>
<protein>
    <recommendedName>
        <fullName evidence="9">Lysosomal amino acid transporter 1 homolog</fullName>
    </recommendedName>
</protein>
<comment type="similarity">
    <text evidence="5">Belongs to the laat-1 family.</text>
</comment>
<dbReference type="GO" id="GO:0005765">
    <property type="term" value="C:lysosomal membrane"/>
    <property type="evidence" value="ECO:0007669"/>
    <property type="project" value="TreeGrafter"/>
</dbReference>
<organism evidence="7 8">
    <name type="scientific">Hymenochirus boettgeri</name>
    <name type="common">Congo dwarf clawed frog</name>
    <dbReference type="NCBI Taxonomy" id="247094"/>
    <lineage>
        <taxon>Eukaryota</taxon>
        <taxon>Metazoa</taxon>
        <taxon>Chordata</taxon>
        <taxon>Craniata</taxon>
        <taxon>Vertebrata</taxon>
        <taxon>Euteleostomi</taxon>
        <taxon>Amphibia</taxon>
        <taxon>Batrachia</taxon>
        <taxon>Anura</taxon>
        <taxon>Pipoidea</taxon>
        <taxon>Pipidae</taxon>
        <taxon>Pipinae</taxon>
        <taxon>Hymenochirus</taxon>
    </lineage>
</organism>
<dbReference type="FunFam" id="1.20.1280.290:FF:000009">
    <property type="entry name" value="PQ loop repeat family protein"/>
    <property type="match status" value="1"/>
</dbReference>
<proteinExistence type="inferred from homology"/>
<keyword evidence="4 6" id="KW-0472">Membrane</keyword>
<evidence type="ECO:0000256" key="3">
    <source>
        <dbReference type="ARBA" id="ARBA00022989"/>
    </source>
</evidence>
<gene>
    <name evidence="7" type="ORF">GDO86_020160</name>
</gene>
<dbReference type="AlphaFoldDB" id="A0A8T2IFM7"/>
<dbReference type="PANTHER" id="PTHR16201">
    <property type="entry name" value="SEVEN TRANSMEMBRANE PROTEIN 1-RELATED"/>
    <property type="match status" value="1"/>
</dbReference>
<dbReference type="FunFam" id="1.20.1280.290:FF:000038">
    <property type="entry name" value="PQ loop repeat containing 2"/>
    <property type="match status" value="1"/>
</dbReference>
<reference evidence="7" key="1">
    <citation type="thesis" date="2020" institute="ProQuest LLC" country="789 East Eisenhower Parkway, Ann Arbor, MI, USA">
        <title>Comparative Genomics and Chromosome Evolution.</title>
        <authorList>
            <person name="Mudd A.B."/>
        </authorList>
    </citation>
    <scope>NUCLEOTIDE SEQUENCE</scope>
    <source>
        <strain evidence="7">Female2</strain>
        <tissue evidence="7">Blood</tissue>
    </source>
</reference>
<dbReference type="Gene3D" id="1.20.1280.290">
    <property type="match status" value="2"/>
</dbReference>
<keyword evidence="8" id="KW-1185">Reference proteome</keyword>
<feature type="transmembrane region" description="Helical" evidence="6">
    <location>
        <begin position="218"/>
        <end position="239"/>
    </location>
</feature>
<feature type="transmembrane region" description="Helical" evidence="6">
    <location>
        <begin position="40"/>
        <end position="61"/>
    </location>
</feature>
<comment type="caution">
    <text evidence="7">The sequence shown here is derived from an EMBL/GenBank/DDBJ whole genome shotgun (WGS) entry which is preliminary data.</text>
</comment>
<evidence type="ECO:0008006" key="9">
    <source>
        <dbReference type="Google" id="ProtNLM"/>
    </source>
</evidence>
<evidence type="ECO:0000313" key="8">
    <source>
        <dbReference type="Proteomes" id="UP000812440"/>
    </source>
</evidence>
<dbReference type="EMBL" id="JAACNH010000079">
    <property type="protein sequence ID" value="KAG8431745.1"/>
    <property type="molecule type" value="Genomic_DNA"/>
</dbReference>
<dbReference type="Proteomes" id="UP000812440">
    <property type="component" value="Unassembled WGS sequence"/>
</dbReference>
<evidence type="ECO:0000313" key="7">
    <source>
        <dbReference type="EMBL" id="KAG8431745.1"/>
    </source>
</evidence>
<dbReference type="OrthoDB" id="8048523at2759"/>
<keyword evidence="2 6" id="KW-0812">Transmembrane</keyword>
<accession>A0A8T2IFM7</accession>
<evidence type="ECO:0000256" key="6">
    <source>
        <dbReference type="SAM" id="Phobius"/>
    </source>
</evidence>
<feature type="transmembrane region" description="Helical" evidence="6">
    <location>
        <begin position="259"/>
        <end position="278"/>
    </location>
</feature>
<dbReference type="PANTHER" id="PTHR16201:SF36">
    <property type="entry name" value="LYSOSOMAL AMINO ACID TRANSPORTER 1 HOMOLOG"/>
    <property type="match status" value="1"/>
</dbReference>
<name>A0A8T2IFM7_9PIPI</name>
<dbReference type="GO" id="GO:0015189">
    <property type="term" value="F:L-lysine transmembrane transporter activity"/>
    <property type="evidence" value="ECO:0007669"/>
    <property type="project" value="TreeGrafter"/>
</dbReference>
<dbReference type="SMART" id="SM00679">
    <property type="entry name" value="CTNS"/>
    <property type="match status" value="2"/>
</dbReference>
<evidence type="ECO:0000256" key="4">
    <source>
        <dbReference type="ARBA" id="ARBA00023136"/>
    </source>
</evidence>
<feature type="transmembrane region" description="Helical" evidence="6">
    <location>
        <begin position="73"/>
        <end position="99"/>
    </location>
</feature>
<feature type="transmembrane region" description="Helical" evidence="6">
    <location>
        <begin position="187"/>
        <end position="206"/>
    </location>
</feature>
<evidence type="ECO:0000256" key="2">
    <source>
        <dbReference type="ARBA" id="ARBA00022692"/>
    </source>
</evidence>
<dbReference type="Pfam" id="PF04193">
    <property type="entry name" value="PQ-loop"/>
    <property type="match status" value="2"/>
</dbReference>
<feature type="transmembrane region" description="Helical" evidence="6">
    <location>
        <begin position="105"/>
        <end position="122"/>
    </location>
</feature>
<dbReference type="InterPro" id="IPR006603">
    <property type="entry name" value="PQ-loop_rpt"/>
</dbReference>
<evidence type="ECO:0000256" key="1">
    <source>
        <dbReference type="ARBA" id="ARBA00004141"/>
    </source>
</evidence>
<evidence type="ECO:0000256" key="5">
    <source>
        <dbReference type="ARBA" id="ARBA00038039"/>
    </source>
</evidence>
<feature type="transmembrane region" description="Helical" evidence="6">
    <location>
        <begin position="129"/>
        <end position="150"/>
    </location>
</feature>